<protein>
    <submittedName>
        <fullName evidence="1">Uncharacterized protein</fullName>
    </submittedName>
</protein>
<evidence type="ECO:0000313" key="2">
    <source>
        <dbReference type="Proteomes" id="UP001062846"/>
    </source>
</evidence>
<proteinExistence type="predicted"/>
<comment type="caution">
    <text evidence="1">The sequence shown here is derived from an EMBL/GenBank/DDBJ whole genome shotgun (WGS) entry which is preliminary data.</text>
</comment>
<keyword evidence="2" id="KW-1185">Reference proteome</keyword>
<gene>
    <name evidence="1" type="ORF">RHMOL_Rhmol10G0214500</name>
</gene>
<sequence length="370" mass="41720">MDLDEFRTFLSNSGVNVWEIIDAAISVASSDYGKELKDRRDLIVERLYAATSRCENCDVDGRRRLQVEEKHKVSIEMGENQKQGSPFSTPGTVHGNDDLEDGEEGGGGEEEDERVRDLFGDLFDDDEETKILRIKEQIEDPDQSEDSLVELLQGLADMDITFKALKETDIGRHVNHLRKHPSNEVRRLVKQLVRKWKDLVDEWVKLKETDEHASSTLLGGLLMAAADGDSPLQSVPPRNAQNGHHQVPDFAYSPNPHNGSSGSDKNYSEPEPKPKPKPKPKPIPRRDAPAKQSHSLPISASAPPIVKREQKESNIDERLASARKRLHENYQEAQNAKKQRTIQVMDIHEIPKPKNTFFAKNKGGSQGRHR</sequence>
<organism evidence="1 2">
    <name type="scientific">Rhododendron molle</name>
    <name type="common">Chinese azalea</name>
    <name type="synonym">Azalea mollis</name>
    <dbReference type="NCBI Taxonomy" id="49168"/>
    <lineage>
        <taxon>Eukaryota</taxon>
        <taxon>Viridiplantae</taxon>
        <taxon>Streptophyta</taxon>
        <taxon>Embryophyta</taxon>
        <taxon>Tracheophyta</taxon>
        <taxon>Spermatophyta</taxon>
        <taxon>Magnoliopsida</taxon>
        <taxon>eudicotyledons</taxon>
        <taxon>Gunneridae</taxon>
        <taxon>Pentapetalae</taxon>
        <taxon>asterids</taxon>
        <taxon>Ericales</taxon>
        <taxon>Ericaceae</taxon>
        <taxon>Ericoideae</taxon>
        <taxon>Rhodoreae</taxon>
        <taxon>Rhododendron</taxon>
    </lineage>
</organism>
<evidence type="ECO:0000313" key="1">
    <source>
        <dbReference type="EMBL" id="KAI8535936.1"/>
    </source>
</evidence>
<reference evidence="1" key="1">
    <citation type="submission" date="2022-02" db="EMBL/GenBank/DDBJ databases">
        <title>Plant Genome Project.</title>
        <authorList>
            <person name="Zhang R.-G."/>
        </authorList>
    </citation>
    <scope>NUCLEOTIDE SEQUENCE</scope>
    <source>
        <strain evidence="1">AT1</strain>
    </source>
</reference>
<dbReference type="EMBL" id="CM046397">
    <property type="protein sequence ID" value="KAI8535936.1"/>
    <property type="molecule type" value="Genomic_DNA"/>
</dbReference>
<name>A0ACC0M596_RHOML</name>
<dbReference type="Proteomes" id="UP001062846">
    <property type="component" value="Chromosome 10"/>
</dbReference>
<accession>A0ACC0M596</accession>